<organism evidence="1">
    <name type="scientific">Cuerna arida</name>
    <dbReference type="NCBI Taxonomy" id="1464854"/>
    <lineage>
        <taxon>Eukaryota</taxon>
        <taxon>Metazoa</taxon>
        <taxon>Ecdysozoa</taxon>
        <taxon>Arthropoda</taxon>
        <taxon>Hexapoda</taxon>
        <taxon>Insecta</taxon>
        <taxon>Pterygota</taxon>
        <taxon>Neoptera</taxon>
        <taxon>Paraneoptera</taxon>
        <taxon>Hemiptera</taxon>
        <taxon>Auchenorrhyncha</taxon>
        <taxon>Membracoidea</taxon>
        <taxon>Cicadellidae</taxon>
        <taxon>Cicadellinae</taxon>
        <taxon>Proconiini</taxon>
        <taxon>Cuerna</taxon>
    </lineage>
</organism>
<reference evidence="1" key="1">
    <citation type="submission" date="2015-11" db="EMBL/GenBank/DDBJ databases">
        <title>De novo transcriptome assembly of four potential Pierce s Disease insect vectors from Arizona vineyards.</title>
        <authorList>
            <person name="Tassone E.E."/>
        </authorList>
    </citation>
    <scope>NUCLEOTIDE SEQUENCE</scope>
</reference>
<accession>A0A1B6FBB7</accession>
<feature type="non-terminal residue" evidence="1">
    <location>
        <position position="156"/>
    </location>
</feature>
<protein>
    <submittedName>
        <fullName evidence="1">Uncharacterized protein</fullName>
    </submittedName>
</protein>
<name>A0A1B6FBB7_9HEMI</name>
<feature type="non-terminal residue" evidence="1">
    <location>
        <position position="1"/>
    </location>
</feature>
<sequence length="156" mass="17630">LSPVVSINSKETITKGQEIIKPKNRNPFKEIHSEDAFPNDCDELSEKTSEVPGNLKSSILSFDKQNDGVTCKSQVMNFKKSKTLKYGKRNKLSLKLKNKDDLGFRTSKKGFNKQPKNEMFISAEEEEVSLLFEFPANTKINNIKCNIKDSLLKVSA</sequence>
<gene>
    <name evidence="1" type="ORF">g.45809</name>
</gene>
<proteinExistence type="predicted"/>
<evidence type="ECO:0000313" key="1">
    <source>
        <dbReference type="EMBL" id="JAS47203.1"/>
    </source>
</evidence>
<dbReference type="EMBL" id="GECZ01022566">
    <property type="protein sequence ID" value="JAS47203.1"/>
    <property type="molecule type" value="Transcribed_RNA"/>
</dbReference>
<dbReference type="AlphaFoldDB" id="A0A1B6FBB7"/>